<dbReference type="AlphaFoldDB" id="M4BAV4"/>
<reference evidence="2" key="1">
    <citation type="journal article" date="2010" name="Science">
        <title>Signatures of adaptation to obligate biotrophy in the Hyaloperonospora arabidopsidis genome.</title>
        <authorList>
            <person name="Baxter L."/>
            <person name="Tripathy S."/>
            <person name="Ishaque N."/>
            <person name="Boot N."/>
            <person name="Cabral A."/>
            <person name="Kemen E."/>
            <person name="Thines M."/>
            <person name="Ah-Fong A."/>
            <person name="Anderson R."/>
            <person name="Badejoko W."/>
            <person name="Bittner-Eddy P."/>
            <person name="Boore J.L."/>
            <person name="Chibucos M.C."/>
            <person name="Coates M."/>
            <person name="Dehal P."/>
            <person name="Delehaunty K."/>
            <person name="Dong S."/>
            <person name="Downton P."/>
            <person name="Dumas B."/>
            <person name="Fabro G."/>
            <person name="Fronick C."/>
            <person name="Fuerstenberg S.I."/>
            <person name="Fulton L."/>
            <person name="Gaulin E."/>
            <person name="Govers F."/>
            <person name="Hughes L."/>
            <person name="Humphray S."/>
            <person name="Jiang R.H."/>
            <person name="Judelson H."/>
            <person name="Kamoun S."/>
            <person name="Kyung K."/>
            <person name="Meijer H."/>
            <person name="Minx P."/>
            <person name="Morris P."/>
            <person name="Nelson J."/>
            <person name="Phuntumart V."/>
            <person name="Qutob D."/>
            <person name="Rehmany A."/>
            <person name="Rougon-Cardoso A."/>
            <person name="Ryden P."/>
            <person name="Torto-Alalibo T."/>
            <person name="Studholme D."/>
            <person name="Wang Y."/>
            <person name="Win J."/>
            <person name="Wood J."/>
            <person name="Clifton S.W."/>
            <person name="Rogers J."/>
            <person name="Van den Ackerveken G."/>
            <person name="Jones J.D."/>
            <person name="McDowell J.M."/>
            <person name="Beynon J."/>
            <person name="Tyler B.M."/>
        </authorList>
    </citation>
    <scope>NUCLEOTIDE SEQUENCE [LARGE SCALE GENOMIC DNA]</scope>
    <source>
        <strain evidence="2">Emoy2</strain>
    </source>
</reference>
<name>M4BAV4_HYAAE</name>
<dbReference type="VEuPathDB" id="FungiDB:HpaG803414"/>
<dbReference type="eggNOG" id="ENOG502T0WP">
    <property type="taxonomic scope" value="Eukaryota"/>
</dbReference>
<protein>
    <submittedName>
        <fullName evidence="1">Uncharacterized protein</fullName>
    </submittedName>
</protein>
<reference evidence="1" key="2">
    <citation type="submission" date="2015-06" db="UniProtKB">
        <authorList>
            <consortium name="EnsemblProtists"/>
        </authorList>
    </citation>
    <scope>IDENTIFICATION</scope>
    <source>
        <strain evidence="1">Emoy2</strain>
    </source>
</reference>
<dbReference type="InParanoid" id="M4BAV4"/>
<evidence type="ECO:0000313" key="2">
    <source>
        <dbReference type="Proteomes" id="UP000011713"/>
    </source>
</evidence>
<dbReference type="Proteomes" id="UP000011713">
    <property type="component" value="Unassembled WGS sequence"/>
</dbReference>
<organism evidence="1 2">
    <name type="scientific">Hyaloperonospora arabidopsidis (strain Emoy2)</name>
    <name type="common">Downy mildew agent</name>
    <name type="synonym">Peronospora arabidopsidis</name>
    <dbReference type="NCBI Taxonomy" id="559515"/>
    <lineage>
        <taxon>Eukaryota</taxon>
        <taxon>Sar</taxon>
        <taxon>Stramenopiles</taxon>
        <taxon>Oomycota</taxon>
        <taxon>Peronosporomycetes</taxon>
        <taxon>Peronosporales</taxon>
        <taxon>Peronosporaceae</taxon>
        <taxon>Hyaloperonospora</taxon>
    </lineage>
</organism>
<dbReference type="EnsemblProtists" id="HpaT803414">
    <property type="protein sequence ID" value="HpaP803414"/>
    <property type="gene ID" value="HpaG803414"/>
</dbReference>
<sequence>MLLWWLSPYSGRRDASSRRTSEGSSGQIAGAEILDIRHPGAKGLAEMDNDYWMEMLPVERTSYPTLQSKELVCFLGLLKQFFVSHTGSFTEWKRLARMFSQELVGSKWAFTEIVRKLSSQHTSAPAPVLNQLAQVVRCETQSGQATDAGPRRTVYEDFMLNPAKYSPDEFGTLTTLCKTRLSLASTRKLREVNDDKWKVIIGVDAGDIACRQMLNFLRAVMASKERLHLYTTILAQVEGQVVLHIGSGREIPVIRRKMHAITDMILESAETTVTKMSVVRGRLTRRLKRQSFPK</sequence>
<evidence type="ECO:0000313" key="1">
    <source>
        <dbReference type="EnsemblProtists" id="HpaP803414"/>
    </source>
</evidence>
<dbReference type="EMBL" id="JH598083">
    <property type="status" value="NOT_ANNOTATED_CDS"/>
    <property type="molecule type" value="Genomic_DNA"/>
</dbReference>
<accession>M4BAV4</accession>
<dbReference type="HOGENOM" id="CLU_948168_0_0_1"/>
<keyword evidence="2" id="KW-1185">Reference proteome</keyword>
<proteinExistence type="predicted"/>